<dbReference type="InterPro" id="IPR004695">
    <property type="entry name" value="SLAC1/Mae1/Ssu1/TehA"/>
</dbReference>
<evidence type="ECO:0000256" key="5">
    <source>
        <dbReference type="SAM" id="Phobius"/>
    </source>
</evidence>
<feature type="transmembrane region" description="Helical" evidence="5">
    <location>
        <begin position="91"/>
        <end position="112"/>
    </location>
</feature>
<accession>A0A166C8Z3</accession>
<dbReference type="InterPro" id="IPR038665">
    <property type="entry name" value="Voltage-dep_anion_channel_sf"/>
</dbReference>
<dbReference type="PANTHER" id="PTHR37955">
    <property type="entry name" value="TELLURITE RESISTANCE PROTEIN TEHA"/>
    <property type="match status" value="1"/>
</dbReference>
<dbReference type="PANTHER" id="PTHR37955:SF1">
    <property type="entry name" value="DEP DOMAIN-CONTAINING PROTEIN"/>
    <property type="match status" value="1"/>
</dbReference>
<sequence>MNKFFNNLPLSISGIMLAILSLGNIFEKFKYIFLALGFIILLLLIFKLIFSFNSFKSELDTVIGLSSFGTFSMSLMSISAYFAPFTQSSVLLWYLAILIHIVIIICFTKKYLFDSFNIEDVHASWWIVYIGLTMASITSPAHSFSEYAYIFFNFTFALMIPTLILISYRYFKFPLKEDSAKPLICIYTALFSILLVGYVSSYEIDKVFITVIYIIAIIFYIFSFYNFVINQKIEFYPTFAAFTFPFVISAIATKDVYNVFQLDFLGFISTFENLIALILVIYISSLFFKHYFTSITK</sequence>
<dbReference type="Gene3D" id="1.50.10.150">
    <property type="entry name" value="Voltage-dependent anion channel"/>
    <property type="match status" value="1"/>
</dbReference>
<dbReference type="GO" id="GO:0005886">
    <property type="term" value="C:plasma membrane"/>
    <property type="evidence" value="ECO:0007669"/>
    <property type="project" value="TreeGrafter"/>
</dbReference>
<dbReference type="RefSeq" id="WP_169805450.1">
    <property type="nucleotide sequence ID" value="NZ_LWMU01000011.1"/>
</dbReference>
<evidence type="ECO:0000256" key="3">
    <source>
        <dbReference type="ARBA" id="ARBA00022989"/>
    </source>
</evidence>
<feature type="transmembrane region" description="Helical" evidence="5">
    <location>
        <begin position="147"/>
        <end position="171"/>
    </location>
</feature>
<keyword evidence="2 5" id="KW-0812">Transmembrane</keyword>
<proteinExistence type="predicted"/>
<feature type="transmembrane region" description="Helical" evidence="5">
    <location>
        <begin position="235"/>
        <end position="252"/>
    </location>
</feature>
<dbReference type="Pfam" id="PF03595">
    <property type="entry name" value="SLAC1"/>
    <property type="match status" value="1"/>
</dbReference>
<evidence type="ECO:0000256" key="1">
    <source>
        <dbReference type="ARBA" id="ARBA00004141"/>
    </source>
</evidence>
<keyword evidence="7" id="KW-1185">Reference proteome</keyword>
<dbReference type="EMBL" id="LWMU01000011">
    <property type="protein sequence ID" value="KZX14254.1"/>
    <property type="molecule type" value="Genomic_DNA"/>
</dbReference>
<dbReference type="GO" id="GO:0046583">
    <property type="term" value="F:monoatomic cation efflux transmembrane transporter activity"/>
    <property type="evidence" value="ECO:0007669"/>
    <property type="project" value="TreeGrafter"/>
</dbReference>
<evidence type="ECO:0000256" key="2">
    <source>
        <dbReference type="ARBA" id="ARBA00022692"/>
    </source>
</evidence>
<evidence type="ECO:0000313" key="7">
    <source>
        <dbReference type="Proteomes" id="UP000077428"/>
    </source>
</evidence>
<feature type="transmembrane region" description="Helical" evidence="5">
    <location>
        <begin position="264"/>
        <end position="288"/>
    </location>
</feature>
<comment type="subcellular location">
    <subcellularLocation>
        <location evidence="1">Membrane</location>
        <topology evidence="1">Multi-pass membrane protein</topology>
    </subcellularLocation>
</comment>
<organism evidence="6 7">
    <name type="scientific">Methanobrevibacter oralis</name>
    <dbReference type="NCBI Taxonomy" id="66851"/>
    <lineage>
        <taxon>Archaea</taxon>
        <taxon>Methanobacteriati</taxon>
        <taxon>Methanobacteriota</taxon>
        <taxon>Methanomada group</taxon>
        <taxon>Methanobacteria</taxon>
        <taxon>Methanobacteriales</taxon>
        <taxon>Methanobacteriaceae</taxon>
        <taxon>Methanobrevibacter</taxon>
    </lineage>
</organism>
<feature type="transmembrane region" description="Helical" evidence="5">
    <location>
        <begin position="62"/>
        <end position="85"/>
    </location>
</feature>
<dbReference type="OrthoDB" id="82148at2157"/>
<gene>
    <name evidence="6" type="ORF">MBORA_00280</name>
</gene>
<name>A0A166C8Z3_METOA</name>
<reference evidence="7" key="1">
    <citation type="journal article" date="2016" name="Genome Announc.">
        <title>Draft Genome Sequences of Methanobrevibacter curvatus DSM11111, Methanobrevibacter cuticularis DSM11139, Methanobrevibacter filiformis DSM11501, and Methanobrevibacter oralis DSM7256.</title>
        <authorList>
            <person name="Poehlein A."/>
            <person name="Seedorf H."/>
        </authorList>
    </citation>
    <scope>NUCLEOTIDE SEQUENCE [LARGE SCALE GENOMIC DNA]</scope>
    <source>
        <strain evidence="7">DSM 7256 / JCM 30027 / ZR</strain>
    </source>
</reference>
<evidence type="ECO:0000313" key="6">
    <source>
        <dbReference type="EMBL" id="KZX14254.1"/>
    </source>
</evidence>
<dbReference type="Proteomes" id="UP000077428">
    <property type="component" value="Unassembled WGS sequence"/>
</dbReference>
<feature type="transmembrane region" description="Helical" evidence="5">
    <location>
        <begin position="207"/>
        <end position="228"/>
    </location>
</feature>
<feature type="transmembrane region" description="Helical" evidence="5">
    <location>
        <begin position="7"/>
        <end position="26"/>
    </location>
</feature>
<dbReference type="AlphaFoldDB" id="A0A166C8Z3"/>
<dbReference type="PATRIC" id="fig|66851.6.peg.41"/>
<keyword evidence="4 5" id="KW-0472">Membrane</keyword>
<feature type="transmembrane region" description="Helical" evidence="5">
    <location>
        <begin position="124"/>
        <end position="141"/>
    </location>
</feature>
<evidence type="ECO:0000256" key="4">
    <source>
        <dbReference type="ARBA" id="ARBA00023136"/>
    </source>
</evidence>
<dbReference type="STRING" id="66851.MBORA_00280"/>
<keyword evidence="3 5" id="KW-1133">Transmembrane helix</keyword>
<feature type="transmembrane region" description="Helical" evidence="5">
    <location>
        <begin position="183"/>
        <end position="201"/>
    </location>
</feature>
<comment type="caution">
    <text evidence="6">The sequence shown here is derived from an EMBL/GenBank/DDBJ whole genome shotgun (WGS) entry which is preliminary data.</text>
</comment>
<protein>
    <submittedName>
        <fullName evidence="6">C4-dicarboxylate transporter/malic acid transport protein</fullName>
    </submittedName>
</protein>
<feature type="transmembrane region" description="Helical" evidence="5">
    <location>
        <begin position="32"/>
        <end position="50"/>
    </location>
</feature>
<dbReference type="InterPro" id="IPR052951">
    <property type="entry name" value="Tellurite_res_ion_channel"/>
</dbReference>